<protein>
    <submittedName>
        <fullName evidence="2">Uncharacterized protein</fullName>
    </submittedName>
</protein>
<keyword evidence="3" id="KW-1185">Reference proteome</keyword>
<name>A0A151MC51_ALLMI</name>
<feature type="region of interest" description="Disordered" evidence="1">
    <location>
        <begin position="1"/>
        <end position="74"/>
    </location>
</feature>
<sequence>MAAKGLAEKTPERHPGDLVPGIGSSEAELGNAPVSSGGPQPADGHGVQNNFGPLLPLPGLKEGSGSPGLPYPGVRAGEMRAAAAGHLQALGIIMEYATPRSAERIDIARLLSSERVEALAVLGQPRPFEPQHPYGLA</sequence>
<evidence type="ECO:0000313" key="3">
    <source>
        <dbReference type="Proteomes" id="UP000050525"/>
    </source>
</evidence>
<dbReference type="Proteomes" id="UP000050525">
    <property type="component" value="Unassembled WGS sequence"/>
</dbReference>
<comment type="caution">
    <text evidence="2">The sequence shown here is derived from an EMBL/GenBank/DDBJ whole genome shotgun (WGS) entry which is preliminary data.</text>
</comment>
<evidence type="ECO:0000313" key="2">
    <source>
        <dbReference type="EMBL" id="KYO22093.1"/>
    </source>
</evidence>
<feature type="compositionally biased region" description="Low complexity" evidence="1">
    <location>
        <begin position="52"/>
        <end position="68"/>
    </location>
</feature>
<feature type="compositionally biased region" description="Basic and acidic residues" evidence="1">
    <location>
        <begin position="1"/>
        <end position="16"/>
    </location>
</feature>
<evidence type="ECO:0000256" key="1">
    <source>
        <dbReference type="SAM" id="MobiDB-lite"/>
    </source>
</evidence>
<dbReference type="AlphaFoldDB" id="A0A151MC51"/>
<organism evidence="2 3">
    <name type="scientific">Alligator mississippiensis</name>
    <name type="common">American alligator</name>
    <dbReference type="NCBI Taxonomy" id="8496"/>
    <lineage>
        <taxon>Eukaryota</taxon>
        <taxon>Metazoa</taxon>
        <taxon>Chordata</taxon>
        <taxon>Craniata</taxon>
        <taxon>Vertebrata</taxon>
        <taxon>Euteleostomi</taxon>
        <taxon>Archelosauria</taxon>
        <taxon>Archosauria</taxon>
        <taxon>Crocodylia</taxon>
        <taxon>Alligatoridae</taxon>
        <taxon>Alligatorinae</taxon>
        <taxon>Alligator</taxon>
    </lineage>
</organism>
<gene>
    <name evidence="2" type="ORF">Y1Q_0000702</name>
</gene>
<proteinExistence type="predicted"/>
<accession>A0A151MC51</accession>
<reference evidence="2 3" key="1">
    <citation type="journal article" date="2012" name="Genome Biol.">
        <title>Sequencing three crocodilian genomes to illuminate the evolution of archosaurs and amniotes.</title>
        <authorList>
            <person name="St John J.A."/>
            <person name="Braun E.L."/>
            <person name="Isberg S.R."/>
            <person name="Miles L.G."/>
            <person name="Chong A.Y."/>
            <person name="Gongora J."/>
            <person name="Dalzell P."/>
            <person name="Moran C."/>
            <person name="Bed'hom B."/>
            <person name="Abzhanov A."/>
            <person name="Burgess S.C."/>
            <person name="Cooksey A.M."/>
            <person name="Castoe T.A."/>
            <person name="Crawford N.G."/>
            <person name="Densmore L.D."/>
            <person name="Drew J.C."/>
            <person name="Edwards S.V."/>
            <person name="Faircloth B.C."/>
            <person name="Fujita M.K."/>
            <person name="Greenwold M.J."/>
            <person name="Hoffmann F.G."/>
            <person name="Howard J.M."/>
            <person name="Iguchi T."/>
            <person name="Janes D.E."/>
            <person name="Khan S.Y."/>
            <person name="Kohno S."/>
            <person name="de Koning A.J."/>
            <person name="Lance S.L."/>
            <person name="McCarthy F.M."/>
            <person name="McCormack J.E."/>
            <person name="Merchant M.E."/>
            <person name="Peterson D.G."/>
            <person name="Pollock D.D."/>
            <person name="Pourmand N."/>
            <person name="Raney B.J."/>
            <person name="Roessler K.A."/>
            <person name="Sanford J.R."/>
            <person name="Sawyer R.H."/>
            <person name="Schmidt C.J."/>
            <person name="Triplett E.W."/>
            <person name="Tuberville T.D."/>
            <person name="Venegas-Anaya M."/>
            <person name="Howard J.T."/>
            <person name="Jarvis E.D."/>
            <person name="Guillette L.J.Jr."/>
            <person name="Glenn T.C."/>
            <person name="Green R.E."/>
            <person name="Ray D.A."/>
        </authorList>
    </citation>
    <scope>NUCLEOTIDE SEQUENCE [LARGE SCALE GENOMIC DNA]</scope>
    <source>
        <strain evidence="2">KSC_2009_1</strain>
    </source>
</reference>
<dbReference type="EMBL" id="AKHW03006283">
    <property type="protein sequence ID" value="KYO22093.1"/>
    <property type="molecule type" value="Genomic_DNA"/>
</dbReference>